<feature type="domain" description="Signal transduction histidine kinase internal region" evidence="13">
    <location>
        <begin position="358"/>
        <end position="436"/>
    </location>
</feature>
<dbReference type="InterPro" id="IPR011620">
    <property type="entry name" value="Sig_transdc_His_kinase_LytS_TM"/>
</dbReference>
<dbReference type="Gene3D" id="1.10.1760.20">
    <property type="match status" value="1"/>
</dbReference>
<feature type="transmembrane region" description="Helical" evidence="11">
    <location>
        <begin position="80"/>
        <end position="101"/>
    </location>
</feature>
<feature type="transmembrane region" description="Helical" evidence="11">
    <location>
        <begin position="12"/>
        <end position="30"/>
    </location>
</feature>
<dbReference type="Pfam" id="PF06580">
    <property type="entry name" value="His_kinase"/>
    <property type="match status" value="1"/>
</dbReference>
<comment type="caution">
    <text evidence="15">The sequence shown here is derived from an EMBL/GenBank/DDBJ whole genome shotgun (WGS) entry which is preliminary data.</text>
</comment>
<comment type="subcellular location">
    <subcellularLocation>
        <location evidence="1">Cell membrane</location>
        <topology evidence="1">Multi-pass membrane protein</topology>
    </subcellularLocation>
</comment>
<dbReference type="PATRIC" id="fig|1121326.3.peg.368"/>
<dbReference type="InterPro" id="IPR010559">
    <property type="entry name" value="Sig_transdc_His_kin_internal"/>
</dbReference>
<reference evidence="15 16" key="1">
    <citation type="submission" date="2016-04" db="EMBL/GenBank/DDBJ databases">
        <title>Genome sequence of Clostridium magnum DSM 2767.</title>
        <authorList>
            <person name="Poehlein A."/>
            <person name="Uhlig R."/>
            <person name="Fischer R."/>
            <person name="Bahl H."/>
            <person name="Daniel R."/>
        </authorList>
    </citation>
    <scope>NUCLEOTIDE SEQUENCE [LARGE SCALE GENOMIC DNA]</scope>
    <source>
        <strain evidence="15 16">DSM 2767</strain>
    </source>
</reference>
<accession>A0A162U2R0</accession>
<evidence type="ECO:0000256" key="11">
    <source>
        <dbReference type="SAM" id="Phobius"/>
    </source>
</evidence>
<evidence type="ECO:0000259" key="12">
    <source>
        <dbReference type="Pfam" id="PF02518"/>
    </source>
</evidence>
<evidence type="ECO:0000256" key="8">
    <source>
        <dbReference type="ARBA" id="ARBA00022989"/>
    </source>
</evidence>
<keyword evidence="5" id="KW-0547">Nucleotide-binding</keyword>
<proteinExistence type="predicted"/>
<evidence type="ECO:0000256" key="1">
    <source>
        <dbReference type="ARBA" id="ARBA00004651"/>
    </source>
</evidence>
<dbReference type="STRING" id="1121326.CLMAG_03910"/>
<protein>
    <submittedName>
        <fullName evidence="15">Sensor histidine kinase YehU</fullName>
        <ecNumber evidence="15">2.7.13.3</ecNumber>
    </submittedName>
</protein>
<dbReference type="PANTHER" id="PTHR34220:SF7">
    <property type="entry name" value="SENSOR HISTIDINE KINASE YPDA"/>
    <property type="match status" value="1"/>
</dbReference>
<dbReference type="InterPro" id="IPR050640">
    <property type="entry name" value="Bact_2-comp_sensor_kinase"/>
</dbReference>
<evidence type="ECO:0000313" key="16">
    <source>
        <dbReference type="Proteomes" id="UP000076603"/>
    </source>
</evidence>
<keyword evidence="6 15" id="KW-0418">Kinase</keyword>
<dbReference type="Pfam" id="PF07694">
    <property type="entry name" value="5TM-5TMR_LYT"/>
    <property type="match status" value="1"/>
</dbReference>
<keyword evidence="3 15" id="KW-0808">Transferase</keyword>
<dbReference type="EC" id="2.7.13.3" evidence="15"/>
<feature type="transmembrane region" description="Helical" evidence="11">
    <location>
        <begin position="142"/>
        <end position="164"/>
    </location>
</feature>
<evidence type="ECO:0000256" key="10">
    <source>
        <dbReference type="ARBA" id="ARBA00023136"/>
    </source>
</evidence>
<feature type="domain" description="Signal transduction histidine kinase 5TM receptor LytS transmembrane region" evidence="14">
    <location>
        <begin position="35"/>
        <end position="198"/>
    </location>
</feature>
<keyword evidence="4 11" id="KW-0812">Transmembrane</keyword>
<evidence type="ECO:0000259" key="14">
    <source>
        <dbReference type="Pfam" id="PF07694"/>
    </source>
</evidence>
<feature type="transmembrane region" description="Helical" evidence="11">
    <location>
        <begin position="107"/>
        <end position="130"/>
    </location>
</feature>
<dbReference type="SUPFAM" id="SSF55874">
    <property type="entry name" value="ATPase domain of HSP90 chaperone/DNA topoisomerase II/histidine kinase"/>
    <property type="match status" value="1"/>
</dbReference>
<keyword evidence="2" id="KW-1003">Cell membrane</keyword>
<keyword evidence="10 11" id="KW-0472">Membrane</keyword>
<name>A0A162U2R0_9CLOT</name>
<dbReference type="InterPro" id="IPR003594">
    <property type="entry name" value="HATPase_dom"/>
</dbReference>
<keyword evidence="8 11" id="KW-1133">Transmembrane helix</keyword>
<evidence type="ECO:0000256" key="4">
    <source>
        <dbReference type="ARBA" id="ARBA00022692"/>
    </source>
</evidence>
<feature type="transmembrane region" description="Helical" evidence="11">
    <location>
        <begin position="50"/>
        <end position="68"/>
    </location>
</feature>
<feature type="domain" description="Histidine kinase/HSP90-like ATPase" evidence="12">
    <location>
        <begin position="455"/>
        <end position="551"/>
    </location>
</feature>
<dbReference type="Proteomes" id="UP000076603">
    <property type="component" value="Unassembled WGS sequence"/>
</dbReference>
<organism evidence="15 16">
    <name type="scientific">Clostridium magnum DSM 2767</name>
    <dbReference type="NCBI Taxonomy" id="1121326"/>
    <lineage>
        <taxon>Bacteria</taxon>
        <taxon>Bacillati</taxon>
        <taxon>Bacillota</taxon>
        <taxon>Clostridia</taxon>
        <taxon>Eubacteriales</taxon>
        <taxon>Clostridiaceae</taxon>
        <taxon>Clostridium</taxon>
    </lineage>
</organism>
<evidence type="ECO:0000256" key="2">
    <source>
        <dbReference type="ARBA" id="ARBA00022475"/>
    </source>
</evidence>
<sequence>MLITVERRDSLLYVQLLERMALIALAAYIYNQSHIFKNLIKDELKITDKIGMIVFFSVVAIIGTYTGVNLEPYAIANTRPIGAIAAGYVGGPVVGIAVGLISGTHRYFIGGFTAFACGIAAIVEGITGALARRYSKDGAFSVRSGFIGAVVAECLQMLILLIFSRPLDDAVNLVTIIGLPMILINSFGVVIFINIIQNARNEYNILSAMQSQKALNIAKRTIGHMRKGLNKDTAKSVAEIIHEMSNNSGVFIGGKDGFLTYCGDEIDQETLSKSVQAYYKSPKYVVIKFISNNKEIFFICAPLFTSTNSFEGVIGLKVKSEKNINSYFWEFAKDLSEFLSTQIELYRLNNLAQEAFTAEFRALRAQIEPHFLFNALNTISSFCRTNPIRARELIIDLSNYFRQTLKRQEDFLSLKDELDFLQSYLSIEEARFGDRLKFIVDIPQNMLNMKVPAFILQPIVENSIKHGILPKLSGGSVLLKASCSQGGILFSVEDTGVGMKEERFKEVVNKWPGIGLKNVSERLKLLYGDQYKLNITTSFNEGTRVSFLIPKGGLINE</sequence>
<gene>
    <name evidence="15" type="primary">yehU_1</name>
    <name evidence="15" type="ORF">CLMAG_03910</name>
</gene>
<evidence type="ECO:0000256" key="5">
    <source>
        <dbReference type="ARBA" id="ARBA00022741"/>
    </source>
</evidence>
<evidence type="ECO:0000259" key="13">
    <source>
        <dbReference type="Pfam" id="PF06580"/>
    </source>
</evidence>
<evidence type="ECO:0000256" key="9">
    <source>
        <dbReference type="ARBA" id="ARBA00023012"/>
    </source>
</evidence>
<evidence type="ECO:0000256" key="6">
    <source>
        <dbReference type="ARBA" id="ARBA00022777"/>
    </source>
</evidence>
<evidence type="ECO:0000256" key="3">
    <source>
        <dbReference type="ARBA" id="ARBA00022679"/>
    </source>
</evidence>
<dbReference type="InterPro" id="IPR036890">
    <property type="entry name" value="HATPase_C_sf"/>
</dbReference>
<dbReference type="Gene3D" id="3.30.565.10">
    <property type="entry name" value="Histidine kinase-like ATPase, C-terminal domain"/>
    <property type="match status" value="1"/>
</dbReference>
<evidence type="ECO:0000256" key="7">
    <source>
        <dbReference type="ARBA" id="ARBA00022840"/>
    </source>
</evidence>
<dbReference type="GO" id="GO:0000155">
    <property type="term" value="F:phosphorelay sensor kinase activity"/>
    <property type="evidence" value="ECO:0007669"/>
    <property type="project" value="InterPro"/>
</dbReference>
<evidence type="ECO:0000313" key="15">
    <source>
        <dbReference type="EMBL" id="KZL93367.1"/>
    </source>
</evidence>
<dbReference type="AlphaFoldDB" id="A0A162U2R0"/>
<feature type="transmembrane region" description="Helical" evidence="11">
    <location>
        <begin position="170"/>
        <end position="196"/>
    </location>
</feature>
<dbReference type="GO" id="GO:0005524">
    <property type="term" value="F:ATP binding"/>
    <property type="evidence" value="ECO:0007669"/>
    <property type="project" value="UniProtKB-KW"/>
</dbReference>
<dbReference type="EMBL" id="LWAE01000001">
    <property type="protein sequence ID" value="KZL93367.1"/>
    <property type="molecule type" value="Genomic_DNA"/>
</dbReference>
<keyword evidence="9" id="KW-0902">Two-component regulatory system</keyword>
<keyword evidence="16" id="KW-1185">Reference proteome</keyword>
<dbReference type="Pfam" id="PF02518">
    <property type="entry name" value="HATPase_c"/>
    <property type="match status" value="1"/>
</dbReference>
<keyword evidence="7" id="KW-0067">ATP-binding</keyword>
<dbReference type="GO" id="GO:0005886">
    <property type="term" value="C:plasma membrane"/>
    <property type="evidence" value="ECO:0007669"/>
    <property type="project" value="UniProtKB-SubCell"/>
</dbReference>
<dbReference type="GO" id="GO:0071555">
    <property type="term" value="P:cell wall organization"/>
    <property type="evidence" value="ECO:0007669"/>
    <property type="project" value="InterPro"/>
</dbReference>
<dbReference type="PANTHER" id="PTHR34220">
    <property type="entry name" value="SENSOR HISTIDINE KINASE YPDA"/>
    <property type="match status" value="1"/>
</dbReference>